<protein>
    <submittedName>
        <fullName evidence="2">Uncharacterized protein</fullName>
    </submittedName>
</protein>
<feature type="region of interest" description="Disordered" evidence="1">
    <location>
        <begin position="270"/>
        <end position="310"/>
    </location>
</feature>
<dbReference type="EMBL" id="CM009291">
    <property type="protein sequence ID" value="PNT50872.1"/>
    <property type="molecule type" value="Genomic_DNA"/>
</dbReference>
<evidence type="ECO:0000313" key="2">
    <source>
        <dbReference type="EMBL" id="PNT50872.1"/>
    </source>
</evidence>
<evidence type="ECO:0000313" key="3">
    <source>
        <dbReference type="Proteomes" id="UP000006729"/>
    </source>
</evidence>
<evidence type="ECO:0000256" key="1">
    <source>
        <dbReference type="SAM" id="MobiDB-lite"/>
    </source>
</evidence>
<feature type="compositionally biased region" description="Polar residues" evidence="1">
    <location>
        <begin position="174"/>
        <end position="189"/>
    </location>
</feature>
<dbReference type="InParanoid" id="A0A2K2BM68"/>
<feature type="compositionally biased region" description="Basic and acidic residues" evidence="1">
    <location>
        <begin position="284"/>
        <end position="293"/>
    </location>
</feature>
<feature type="region of interest" description="Disordered" evidence="1">
    <location>
        <begin position="168"/>
        <end position="189"/>
    </location>
</feature>
<name>A0A2K2BM68_POPTR</name>
<gene>
    <name evidence="2" type="ORF">POPTR_002G211000</name>
</gene>
<dbReference type="AlphaFoldDB" id="A0A2K2BM68"/>
<keyword evidence="3" id="KW-1185">Reference proteome</keyword>
<organism evidence="2 3">
    <name type="scientific">Populus trichocarpa</name>
    <name type="common">Western balsam poplar</name>
    <name type="synonym">Populus balsamifera subsp. trichocarpa</name>
    <dbReference type="NCBI Taxonomy" id="3694"/>
    <lineage>
        <taxon>Eukaryota</taxon>
        <taxon>Viridiplantae</taxon>
        <taxon>Streptophyta</taxon>
        <taxon>Embryophyta</taxon>
        <taxon>Tracheophyta</taxon>
        <taxon>Spermatophyta</taxon>
        <taxon>Magnoliopsida</taxon>
        <taxon>eudicotyledons</taxon>
        <taxon>Gunneridae</taxon>
        <taxon>Pentapetalae</taxon>
        <taxon>rosids</taxon>
        <taxon>fabids</taxon>
        <taxon>Malpighiales</taxon>
        <taxon>Salicaceae</taxon>
        <taxon>Saliceae</taxon>
        <taxon>Populus</taxon>
    </lineage>
</organism>
<dbReference type="Proteomes" id="UP000006729">
    <property type="component" value="Chromosome 2"/>
</dbReference>
<proteinExistence type="predicted"/>
<reference evidence="2 3" key="1">
    <citation type="journal article" date="2006" name="Science">
        <title>The genome of black cottonwood, Populus trichocarpa (Torr. &amp; Gray).</title>
        <authorList>
            <person name="Tuskan G.A."/>
            <person name="Difazio S."/>
            <person name="Jansson S."/>
            <person name="Bohlmann J."/>
            <person name="Grigoriev I."/>
            <person name="Hellsten U."/>
            <person name="Putnam N."/>
            <person name="Ralph S."/>
            <person name="Rombauts S."/>
            <person name="Salamov A."/>
            <person name="Schein J."/>
            <person name="Sterck L."/>
            <person name="Aerts A."/>
            <person name="Bhalerao R.R."/>
            <person name="Bhalerao R.P."/>
            <person name="Blaudez D."/>
            <person name="Boerjan W."/>
            <person name="Brun A."/>
            <person name="Brunner A."/>
            <person name="Busov V."/>
            <person name="Campbell M."/>
            <person name="Carlson J."/>
            <person name="Chalot M."/>
            <person name="Chapman J."/>
            <person name="Chen G.L."/>
            <person name="Cooper D."/>
            <person name="Coutinho P.M."/>
            <person name="Couturier J."/>
            <person name="Covert S."/>
            <person name="Cronk Q."/>
            <person name="Cunningham R."/>
            <person name="Davis J."/>
            <person name="Degroeve S."/>
            <person name="Dejardin A."/>
            <person name="Depamphilis C."/>
            <person name="Detter J."/>
            <person name="Dirks B."/>
            <person name="Dubchak I."/>
            <person name="Duplessis S."/>
            <person name="Ehlting J."/>
            <person name="Ellis B."/>
            <person name="Gendler K."/>
            <person name="Goodstein D."/>
            <person name="Gribskov M."/>
            <person name="Grimwood J."/>
            <person name="Groover A."/>
            <person name="Gunter L."/>
            <person name="Hamberger B."/>
            <person name="Heinze B."/>
            <person name="Helariutta Y."/>
            <person name="Henrissat B."/>
            <person name="Holligan D."/>
            <person name="Holt R."/>
            <person name="Huang W."/>
            <person name="Islam-Faridi N."/>
            <person name="Jones S."/>
            <person name="Jones-Rhoades M."/>
            <person name="Jorgensen R."/>
            <person name="Joshi C."/>
            <person name="Kangasjarvi J."/>
            <person name="Karlsson J."/>
            <person name="Kelleher C."/>
            <person name="Kirkpatrick R."/>
            <person name="Kirst M."/>
            <person name="Kohler A."/>
            <person name="Kalluri U."/>
            <person name="Larimer F."/>
            <person name="Leebens-Mack J."/>
            <person name="Leple J.C."/>
            <person name="Locascio P."/>
            <person name="Lou Y."/>
            <person name="Lucas S."/>
            <person name="Martin F."/>
            <person name="Montanini B."/>
            <person name="Napoli C."/>
            <person name="Nelson D.R."/>
            <person name="Nelson C."/>
            <person name="Nieminen K."/>
            <person name="Nilsson O."/>
            <person name="Pereda V."/>
            <person name="Peter G."/>
            <person name="Philippe R."/>
            <person name="Pilate G."/>
            <person name="Poliakov A."/>
            <person name="Razumovskaya J."/>
            <person name="Richardson P."/>
            <person name="Rinaldi C."/>
            <person name="Ritland K."/>
            <person name="Rouze P."/>
            <person name="Ryaboy D."/>
            <person name="Schmutz J."/>
            <person name="Schrader J."/>
            <person name="Segerman B."/>
            <person name="Shin H."/>
            <person name="Siddiqui A."/>
            <person name="Sterky F."/>
            <person name="Terry A."/>
            <person name="Tsai C.J."/>
            <person name="Uberbacher E."/>
            <person name="Unneberg P."/>
            <person name="Vahala J."/>
            <person name="Wall K."/>
            <person name="Wessler S."/>
            <person name="Yang G."/>
            <person name="Yin T."/>
            <person name="Douglas C."/>
            <person name="Marra M."/>
            <person name="Sandberg G."/>
            <person name="Van de Peer Y."/>
            <person name="Rokhsar D."/>
        </authorList>
    </citation>
    <scope>NUCLEOTIDE SEQUENCE [LARGE SCALE GENOMIC DNA]</scope>
    <source>
        <strain evidence="3">cv. Nisqually</strain>
    </source>
</reference>
<feature type="compositionally biased region" description="Polar residues" evidence="1">
    <location>
        <begin position="270"/>
        <end position="281"/>
    </location>
</feature>
<sequence length="310" mass="34195">MEMKKANMGMSTVITSLNIIFQHDALQNVTRAGQLVGHNLRIQLQEMLHGQDSKLSQHSDEIKAATEGEANLDVKADHTTNRNLFFLPPSLDSEWVIVSPPIEVFEEGCTLWQSTIVGHFVGVPLHAFATTLMCKCLTYIRVCVEIDASKLLVKEFDLQCPNGMIGKRKKDNQETIPSHSSAGEGTQLLNEEERIRESVNFQRSICDTLPKRNIDPTICLSTSVLLCQGSSTNYKECIEAKVVNVVVENVSNGDCPKSLAATSPSRQFPLFSTNTDNANQLASKAKDSLEDKKKKGSWGSNNNKKKSGSL</sequence>
<accession>A0A2K2BM68</accession>